<name>A0A834HWB9_RHYFE</name>
<protein>
    <submittedName>
        <fullName evidence="2">Uncharacterized protein</fullName>
    </submittedName>
</protein>
<dbReference type="Proteomes" id="UP000625711">
    <property type="component" value="Unassembled WGS sequence"/>
</dbReference>
<comment type="caution">
    <text evidence="2">The sequence shown here is derived from an EMBL/GenBank/DDBJ whole genome shotgun (WGS) entry which is preliminary data.</text>
</comment>
<accession>A0A834HWB9</accession>
<keyword evidence="3" id="KW-1185">Reference proteome</keyword>
<sequence length="119" mass="13187">MHIGSPIVPRAGPPLHSPPGTPFTFVERFNVTVTTNTWDIWSEIRLPANGKMVGQLRKWRPLNRGDFVPPPSFSAGTFLSHCRLDPTSVGNGTPSARERQGRRGAIQPRKEDGKCINCR</sequence>
<gene>
    <name evidence="2" type="ORF">GWI33_020525</name>
</gene>
<dbReference type="AlphaFoldDB" id="A0A834HWB9"/>
<proteinExistence type="predicted"/>
<evidence type="ECO:0000313" key="3">
    <source>
        <dbReference type="Proteomes" id="UP000625711"/>
    </source>
</evidence>
<reference evidence="2" key="1">
    <citation type="submission" date="2020-08" db="EMBL/GenBank/DDBJ databases">
        <title>Genome sequencing and assembly of the red palm weevil Rhynchophorus ferrugineus.</title>
        <authorList>
            <person name="Dias G.B."/>
            <person name="Bergman C.M."/>
            <person name="Manee M."/>
        </authorList>
    </citation>
    <scope>NUCLEOTIDE SEQUENCE</scope>
    <source>
        <strain evidence="2">AA-2017</strain>
        <tissue evidence="2">Whole larva</tissue>
    </source>
</reference>
<organism evidence="2 3">
    <name type="scientific">Rhynchophorus ferrugineus</name>
    <name type="common">Red palm weevil</name>
    <name type="synonym">Curculio ferrugineus</name>
    <dbReference type="NCBI Taxonomy" id="354439"/>
    <lineage>
        <taxon>Eukaryota</taxon>
        <taxon>Metazoa</taxon>
        <taxon>Ecdysozoa</taxon>
        <taxon>Arthropoda</taxon>
        <taxon>Hexapoda</taxon>
        <taxon>Insecta</taxon>
        <taxon>Pterygota</taxon>
        <taxon>Neoptera</taxon>
        <taxon>Endopterygota</taxon>
        <taxon>Coleoptera</taxon>
        <taxon>Polyphaga</taxon>
        <taxon>Cucujiformia</taxon>
        <taxon>Curculionidae</taxon>
        <taxon>Dryophthorinae</taxon>
        <taxon>Rhynchophorus</taxon>
    </lineage>
</organism>
<evidence type="ECO:0000313" key="2">
    <source>
        <dbReference type="EMBL" id="KAF7266155.1"/>
    </source>
</evidence>
<feature type="region of interest" description="Disordered" evidence="1">
    <location>
        <begin position="85"/>
        <end position="119"/>
    </location>
</feature>
<dbReference type="EMBL" id="JAACXV010014560">
    <property type="protein sequence ID" value="KAF7266155.1"/>
    <property type="molecule type" value="Genomic_DNA"/>
</dbReference>
<evidence type="ECO:0000256" key="1">
    <source>
        <dbReference type="SAM" id="MobiDB-lite"/>
    </source>
</evidence>
<feature type="compositionally biased region" description="Basic and acidic residues" evidence="1">
    <location>
        <begin position="108"/>
        <end position="119"/>
    </location>
</feature>